<protein>
    <submittedName>
        <fullName evidence="14">Zn-dependent protease with chaperone function</fullName>
    </submittedName>
</protein>
<accession>A0A3N1NM25</accession>
<feature type="transmembrane region" description="Helical" evidence="12">
    <location>
        <begin position="231"/>
        <end position="250"/>
    </location>
</feature>
<keyword evidence="10 12" id="KW-0472">Membrane</keyword>
<keyword evidence="2" id="KW-1003">Cell membrane</keyword>
<dbReference type="Pfam" id="PF01435">
    <property type="entry name" value="Peptidase_M48"/>
    <property type="match status" value="1"/>
</dbReference>
<feature type="transmembrane region" description="Helical" evidence="12">
    <location>
        <begin position="63"/>
        <end position="84"/>
    </location>
</feature>
<dbReference type="PANTHER" id="PTHR43221">
    <property type="entry name" value="PROTEASE HTPX"/>
    <property type="match status" value="1"/>
</dbReference>
<dbReference type="AlphaFoldDB" id="A0A3N1NM25"/>
<keyword evidence="5" id="KW-0479">Metal-binding</keyword>
<keyword evidence="15" id="KW-1185">Reference proteome</keyword>
<evidence type="ECO:0000256" key="11">
    <source>
        <dbReference type="SAM" id="MobiDB-lite"/>
    </source>
</evidence>
<feature type="region of interest" description="Disordered" evidence="11">
    <location>
        <begin position="334"/>
        <end position="364"/>
    </location>
</feature>
<dbReference type="InterPro" id="IPR050083">
    <property type="entry name" value="HtpX_protease"/>
</dbReference>
<feature type="compositionally biased region" description="Low complexity" evidence="11">
    <location>
        <begin position="343"/>
        <end position="358"/>
    </location>
</feature>
<organism evidence="14 15">
    <name type="scientific">Marinimicrobium koreense</name>
    <dbReference type="NCBI Taxonomy" id="306545"/>
    <lineage>
        <taxon>Bacteria</taxon>
        <taxon>Pseudomonadati</taxon>
        <taxon>Pseudomonadota</taxon>
        <taxon>Gammaproteobacteria</taxon>
        <taxon>Cellvibrionales</taxon>
        <taxon>Cellvibrionaceae</taxon>
        <taxon>Marinimicrobium</taxon>
    </lineage>
</organism>
<dbReference type="RefSeq" id="WP_123637933.1">
    <property type="nucleotide sequence ID" value="NZ_RJUK01000001.1"/>
</dbReference>
<reference evidence="14 15" key="1">
    <citation type="submission" date="2018-11" db="EMBL/GenBank/DDBJ databases">
        <title>Genomic Encyclopedia of Type Strains, Phase IV (KMG-IV): sequencing the most valuable type-strain genomes for metagenomic binning, comparative biology and taxonomic classification.</title>
        <authorList>
            <person name="Goeker M."/>
        </authorList>
    </citation>
    <scope>NUCLEOTIDE SEQUENCE [LARGE SCALE GENOMIC DNA]</scope>
    <source>
        <strain evidence="14 15">DSM 16974</strain>
    </source>
</reference>
<evidence type="ECO:0000256" key="10">
    <source>
        <dbReference type="ARBA" id="ARBA00023136"/>
    </source>
</evidence>
<proteinExistence type="predicted"/>
<evidence type="ECO:0000256" key="7">
    <source>
        <dbReference type="ARBA" id="ARBA00022833"/>
    </source>
</evidence>
<dbReference type="OrthoDB" id="15218at2"/>
<feature type="transmembrane region" description="Helical" evidence="12">
    <location>
        <begin position="17"/>
        <end position="43"/>
    </location>
</feature>
<evidence type="ECO:0000256" key="2">
    <source>
        <dbReference type="ARBA" id="ARBA00022475"/>
    </source>
</evidence>
<evidence type="ECO:0000256" key="5">
    <source>
        <dbReference type="ARBA" id="ARBA00022723"/>
    </source>
</evidence>
<evidence type="ECO:0000256" key="3">
    <source>
        <dbReference type="ARBA" id="ARBA00022670"/>
    </source>
</evidence>
<feature type="domain" description="Peptidase M48" evidence="13">
    <location>
        <begin position="112"/>
        <end position="330"/>
    </location>
</feature>
<dbReference type="Proteomes" id="UP000273643">
    <property type="component" value="Unassembled WGS sequence"/>
</dbReference>
<evidence type="ECO:0000256" key="4">
    <source>
        <dbReference type="ARBA" id="ARBA00022692"/>
    </source>
</evidence>
<keyword evidence="7" id="KW-0862">Zinc</keyword>
<dbReference type="GO" id="GO:0006508">
    <property type="term" value="P:proteolysis"/>
    <property type="evidence" value="ECO:0007669"/>
    <property type="project" value="UniProtKB-KW"/>
</dbReference>
<evidence type="ECO:0000313" key="15">
    <source>
        <dbReference type="Proteomes" id="UP000273643"/>
    </source>
</evidence>
<dbReference type="GO" id="GO:0046872">
    <property type="term" value="F:metal ion binding"/>
    <property type="evidence" value="ECO:0007669"/>
    <property type="project" value="UniProtKB-KW"/>
</dbReference>
<sequence>MDFFEHQELARRNTRRLVVLMTLAVLTIIALTTVVFVVASVGLTSVQTVGGGGYWRRLLEQVGWQPIAWISLMVGLLVLVGSGFKWFQLRSGGQAVAEALGGQLIPGNSQELPQRQLLNIVEEMAIASGMPVPPVYELNESGINAFAAGHGPHDAVIGVTRGAMEQLSRDELQGVIAHEFSHILHGDMRLNLRLVAVLNGLLLIGLLGHILARSGARRGLRRRSNQGNVALIGLGLIILGAVGTFFGNWIKAAVSRQREFLADASAVQYTRNPEGIGGALIKIGHSPDGSRLSASDANEFSHMYFEEGVKARLSGLMATHPPLEDRIRRVLPGWQGDFTPLNQPDSPAAAQTSASDSTTGREETARAMAAAVAVASSAGHHTGEISPKAIEQAKATLETLPQTLREAARDPFSARGLLWGLQLNADANSRASEWSYLAEQLKETELNALRPVMTQSAELPDGLRLPAIELALPSLNEFSDQQRRDFLAILSGLAKADGRVQLSEWIVYRLAHTHLVAPVPKRQRLKLAYCQAEARLLLSVAAWAGRTQPAQAYRAGASRLGLESTLMPTEDIGFTGLDSALDRLRQLRPLEKPELLKALRECLLQDQRVTPREAELYRAVADALDCPTPPLEA</sequence>
<evidence type="ECO:0000259" key="13">
    <source>
        <dbReference type="Pfam" id="PF01435"/>
    </source>
</evidence>
<dbReference type="GO" id="GO:0004222">
    <property type="term" value="F:metalloendopeptidase activity"/>
    <property type="evidence" value="ECO:0007669"/>
    <property type="project" value="InterPro"/>
</dbReference>
<keyword evidence="4 12" id="KW-0812">Transmembrane</keyword>
<comment type="cofactor">
    <cofactor evidence="1">
        <name>Zn(2+)</name>
        <dbReference type="ChEBI" id="CHEBI:29105"/>
    </cofactor>
</comment>
<evidence type="ECO:0000256" key="8">
    <source>
        <dbReference type="ARBA" id="ARBA00022989"/>
    </source>
</evidence>
<evidence type="ECO:0000256" key="12">
    <source>
        <dbReference type="SAM" id="Phobius"/>
    </source>
</evidence>
<name>A0A3N1NM25_9GAMM</name>
<dbReference type="Gene3D" id="3.30.2010.10">
    <property type="entry name" value="Metalloproteases ('zincins'), catalytic domain"/>
    <property type="match status" value="1"/>
</dbReference>
<keyword evidence="6" id="KW-0378">Hydrolase</keyword>
<feature type="transmembrane region" description="Helical" evidence="12">
    <location>
        <begin position="190"/>
        <end position="211"/>
    </location>
</feature>
<evidence type="ECO:0000256" key="1">
    <source>
        <dbReference type="ARBA" id="ARBA00001947"/>
    </source>
</evidence>
<comment type="caution">
    <text evidence="14">The sequence shown here is derived from an EMBL/GenBank/DDBJ whole genome shotgun (WGS) entry which is preliminary data.</text>
</comment>
<keyword evidence="3 14" id="KW-0645">Protease</keyword>
<keyword evidence="8 12" id="KW-1133">Transmembrane helix</keyword>
<dbReference type="CDD" id="cd07340">
    <property type="entry name" value="M48B_Htpx_like"/>
    <property type="match status" value="1"/>
</dbReference>
<keyword evidence="9" id="KW-0482">Metalloprotease</keyword>
<gene>
    <name evidence="14" type="ORF">EDC38_1462</name>
</gene>
<evidence type="ECO:0000313" key="14">
    <source>
        <dbReference type="EMBL" id="ROQ20844.1"/>
    </source>
</evidence>
<evidence type="ECO:0000256" key="9">
    <source>
        <dbReference type="ARBA" id="ARBA00023049"/>
    </source>
</evidence>
<dbReference type="EMBL" id="RJUK01000001">
    <property type="protein sequence ID" value="ROQ20844.1"/>
    <property type="molecule type" value="Genomic_DNA"/>
</dbReference>
<dbReference type="InterPro" id="IPR001915">
    <property type="entry name" value="Peptidase_M48"/>
</dbReference>
<dbReference type="PANTHER" id="PTHR43221:SF2">
    <property type="entry name" value="PROTEASE HTPX HOMOLOG"/>
    <property type="match status" value="1"/>
</dbReference>
<evidence type="ECO:0000256" key="6">
    <source>
        <dbReference type="ARBA" id="ARBA00022801"/>
    </source>
</evidence>